<sequence length="249" mass="29094">MESFTTITSANFISNKRRSLLFDVTCSLEIPIKNFDENWWSLVSNIWTQWNSYKQTNGNVQKDFTCRLMKHWNSSTRKKENIPNEKCRITKTQLSNLYRAKIRVLWLVSLELIKVERYKDSLNYTHSLLELERVKHSQAVRILVKKEAIKNYPLLAIISAVKEYVTKLDLGTSVEKLKCKEVANIKYKIQEPLKAHLICNSNLKSDILKSMAFLIEKGYRVESYCVSRQFTSGIVFAHPKQLEKLQCHG</sequence>
<dbReference type="OrthoDB" id="5330842at2759"/>
<protein>
    <submittedName>
        <fullName evidence="1">Uncharacterized protein</fullName>
    </submittedName>
</protein>
<accession>A0A397JSS4</accession>
<dbReference type="AlphaFoldDB" id="A0A397JSS4"/>
<dbReference type="EMBL" id="PQFF01000022">
    <property type="protein sequence ID" value="RHZ88254.1"/>
    <property type="molecule type" value="Genomic_DNA"/>
</dbReference>
<keyword evidence="2" id="KW-1185">Reference proteome</keyword>
<comment type="caution">
    <text evidence="1">The sequence shown here is derived from an EMBL/GenBank/DDBJ whole genome shotgun (WGS) entry which is preliminary data.</text>
</comment>
<gene>
    <name evidence="1" type="ORF">Glove_24g41</name>
</gene>
<dbReference type="STRING" id="1348612.A0A397JSS4"/>
<evidence type="ECO:0000313" key="1">
    <source>
        <dbReference type="EMBL" id="RHZ88254.1"/>
    </source>
</evidence>
<reference evidence="1 2" key="1">
    <citation type="submission" date="2018-08" db="EMBL/GenBank/DDBJ databases">
        <title>Genome and evolution of the arbuscular mycorrhizal fungus Diversispora epigaea (formerly Glomus versiforme) and its bacterial endosymbionts.</title>
        <authorList>
            <person name="Sun X."/>
            <person name="Fei Z."/>
            <person name="Harrison M."/>
        </authorList>
    </citation>
    <scope>NUCLEOTIDE SEQUENCE [LARGE SCALE GENOMIC DNA]</scope>
    <source>
        <strain evidence="1 2">IT104</strain>
    </source>
</reference>
<evidence type="ECO:0000313" key="2">
    <source>
        <dbReference type="Proteomes" id="UP000266861"/>
    </source>
</evidence>
<name>A0A397JSS4_9GLOM</name>
<organism evidence="1 2">
    <name type="scientific">Diversispora epigaea</name>
    <dbReference type="NCBI Taxonomy" id="1348612"/>
    <lineage>
        <taxon>Eukaryota</taxon>
        <taxon>Fungi</taxon>
        <taxon>Fungi incertae sedis</taxon>
        <taxon>Mucoromycota</taxon>
        <taxon>Glomeromycotina</taxon>
        <taxon>Glomeromycetes</taxon>
        <taxon>Diversisporales</taxon>
        <taxon>Diversisporaceae</taxon>
        <taxon>Diversispora</taxon>
    </lineage>
</organism>
<dbReference type="Proteomes" id="UP000266861">
    <property type="component" value="Unassembled WGS sequence"/>
</dbReference>
<proteinExistence type="predicted"/>